<comment type="caution">
    <text evidence="2">The sequence shown here is derived from an EMBL/GenBank/DDBJ whole genome shotgun (WGS) entry which is preliminary data.</text>
</comment>
<proteinExistence type="predicted"/>
<dbReference type="RefSeq" id="WP_128560580.1">
    <property type="nucleotide sequence ID" value="NZ_BPQH01000011.1"/>
</dbReference>
<evidence type="ECO:0000256" key="1">
    <source>
        <dbReference type="SAM" id="SignalP"/>
    </source>
</evidence>
<accession>A0ABQ4R0F4</accession>
<keyword evidence="1" id="KW-0732">Signal</keyword>
<organism evidence="2 3">
    <name type="scientific">Methylobacterium crusticola</name>
    <dbReference type="NCBI Taxonomy" id="1697972"/>
    <lineage>
        <taxon>Bacteria</taxon>
        <taxon>Pseudomonadati</taxon>
        <taxon>Pseudomonadota</taxon>
        <taxon>Alphaproteobacteria</taxon>
        <taxon>Hyphomicrobiales</taxon>
        <taxon>Methylobacteriaceae</taxon>
        <taxon>Methylobacterium</taxon>
    </lineage>
</organism>
<dbReference type="EMBL" id="BPQH01000011">
    <property type="protein sequence ID" value="GJD50912.1"/>
    <property type="molecule type" value="Genomic_DNA"/>
</dbReference>
<feature type="signal peptide" evidence="1">
    <location>
        <begin position="1"/>
        <end position="25"/>
    </location>
</feature>
<name>A0ABQ4R0F4_9HYPH</name>
<reference evidence="2" key="1">
    <citation type="journal article" date="2021" name="Front. Microbiol.">
        <title>Comprehensive Comparative Genomics and Phenotyping of Methylobacterium Species.</title>
        <authorList>
            <person name="Alessa O."/>
            <person name="Ogura Y."/>
            <person name="Fujitani Y."/>
            <person name="Takami H."/>
            <person name="Hayashi T."/>
            <person name="Sahin N."/>
            <person name="Tani A."/>
        </authorList>
    </citation>
    <scope>NUCLEOTIDE SEQUENCE</scope>
    <source>
        <strain evidence="2">KCTC 52305</strain>
    </source>
</reference>
<gene>
    <name evidence="2" type="ORF">OPKNFCMD_3661</name>
</gene>
<evidence type="ECO:0000313" key="2">
    <source>
        <dbReference type="EMBL" id="GJD50912.1"/>
    </source>
</evidence>
<evidence type="ECO:0000313" key="3">
    <source>
        <dbReference type="Proteomes" id="UP001055167"/>
    </source>
</evidence>
<keyword evidence="3" id="KW-1185">Reference proteome</keyword>
<reference evidence="2" key="2">
    <citation type="submission" date="2021-08" db="EMBL/GenBank/DDBJ databases">
        <authorList>
            <person name="Tani A."/>
            <person name="Ola A."/>
            <person name="Ogura Y."/>
            <person name="Katsura K."/>
            <person name="Hayashi T."/>
        </authorList>
    </citation>
    <scope>NUCLEOTIDE SEQUENCE</scope>
    <source>
        <strain evidence="2">KCTC 52305</strain>
    </source>
</reference>
<protein>
    <submittedName>
        <fullName evidence="2">Uncharacterized protein</fullName>
    </submittedName>
</protein>
<feature type="chain" id="PRO_5046730212" evidence="1">
    <location>
        <begin position="26"/>
        <end position="63"/>
    </location>
</feature>
<dbReference type="Proteomes" id="UP001055167">
    <property type="component" value="Unassembled WGS sequence"/>
</dbReference>
<sequence>MTRWLRHALVAALLLAGGPAGPAAAQRGACPPGFKSAAGACVRACPGGYEDRGAECVYRSESH</sequence>